<sequence length="141" mass="16227">MINEEFEESEEVEELEAILVDVKIIRSKGQVTLVEWDDEGRFRRMLVPREVVLENKDGRGLIVEEILEMGIPYGVNWEVRIQKSFVITGVQVAQQLEVLGIWTKEDYECNPSIVQQAVLGAARDILIDLYAIIRTIPKQEN</sequence>
<dbReference type="AlphaFoldDB" id="A0A0F9LIF4"/>
<name>A0A0F9LIF4_9ZZZZ</name>
<organism evidence="1">
    <name type="scientific">marine sediment metagenome</name>
    <dbReference type="NCBI Taxonomy" id="412755"/>
    <lineage>
        <taxon>unclassified sequences</taxon>
        <taxon>metagenomes</taxon>
        <taxon>ecological metagenomes</taxon>
    </lineage>
</organism>
<gene>
    <name evidence="1" type="ORF">LCGC14_1274050</name>
</gene>
<proteinExistence type="predicted"/>
<comment type="caution">
    <text evidence="1">The sequence shown here is derived from an EMBL/GenBank/DDBJ whole genome shotgun (WGS) entry which is preliminary data.</text>
</comment>
<reference evidence="1" key="1">
    <citation type="journal article" date="2015" name="Nature">
        <title>Complex archaea that bridge the gap between prokaryotes and eukaryotes.</title>
        <authorList>
            <person name="Spang A."/>
            <person name="Saw J.H."/>
            <person name="Jorgensen S.L."/>
            <person name="Zaremba-Niedzwiedzka K."/>
            <person name="Martijn J."/>
            <person name="Lind A.E."/>
            <person name="van Eijk R."/>
            <person name="Schleper C."/>
            <person name="Guy L."/>
            <person name="Ettema T.J."/>
        </authorList>
    </citation>
    <scope>NUCLEOTIDE SEQUENCE</scope>
</reference>
<evidence type="ECO:0000313" key="1">
    <source>
        <dbReference type="EMBL" id="KKM86926.1"/>
    </source>
</evidence>
<protein>
    <submittedName>
        <fullName evidence="1">Uncharacterized protein</fullName>
    </submittedName>
</protein>
<accession>A0A0F9LIF4</accession>
<dbReference type="EMBL" id="LAZR01007179">
    <property type="protein sequence ID" value="KKM86926.1"/>
    <property type="molecule type" value="Genomic_DNA"/>
</dbReference>